<name>A0A8X6KI17_NEPPI</name>
<comment type="caution">
    <text evidence="1">The sequence shown here is derived from an EMBL/GenBank/DDBJ whole genome shotgun (WGS) entry which is preliminary data.</text>
</comment>
<dbReference type="OrthoDB" id="10516109at2759"/>
<dbReference type="Proteomes" id="UP000887013">
    <property type="component" value="Unassembled WGS sequence"/>
</dbReference>
<organism evidence="1 2">
    <name type="scientific">Nephila pilipes</name>
    <name type="common">Giant wood spider</name>
    <name type="synonym">Nephila maculata</name>
    <dbReference type="NCBI Taxonomy" id="299642"/>
    <lineage>
        <taxon>Eukaryota</taxon>
        <taxon>Metazoa</taxon>
        <taxon>Ecdysozoa</taxon>
        <taxon>Arthropoda</taxon>
        <taxon>Chelicerata</taxon>
        <taxon>Arachnida</taxon>
        <taxon>Araneae</taxon>
        <taxon>Araneomorphae</taxon>
        <taxon>Entelegynae</taxon>
        <taxon>Araneoidea</taxon>
        <taxon>Nephilidae</taxon>
        <taxon>Nephila</taxon>
    </lineage>
</organism>
<accession>A0A8X6KI17</accession>
<dbReference type="AlphaFoldDB" id="A0A8X6KI17"/>
<dbReference type="EMBL" id="BMAW01091561">
    <property type="protein sequence ID" value="GFS50479.1"/>
    <property type="molecule type" value="Genomic_DNA"/>
</dbReference>
<evidence type="ECO:0000313" key="1">
    <source>
        <dbReference type="EMBL" id="GFS50479.1"/>
    </source>
</evidence>
<reference evidence="1" key="1">
    <citation type="submission" date="2020-08" db="EMBL/GenBank/DDBJ databases">
        <title>Multicomponent nature underlies the extraordinary mechanical properties of spider dragline silk.</title>
        <authorList>
            <person name="Kono N."/>
            <person name="Nakamura H."/>
            <person name="Mori M."/>
            <person name="Yoshida Y."/>
            <person name="Ohtoshi R."/>
            <person name="Malay A.D."/>
            <person name="Moran D.A.P."/>
            <person name="Tomita M."/>
            <person name="Numata K."/>
            <person name="Arakawa K."/>
        </authorList>
    </citation>
    <scope>NUCLEOTIDE SEQUENCE</scope>
</reference>
<protein>
    <submittedName>
        <fullName evidence="1">Uncharacterized protein</fullName>
    </submittedName>
</protein>
<sequence>MTARRGESDILVTSTFPRTVLHKPIVPTTYSCSQEMTEATLLPHIFEISKRKISVSIHIQHLSGFEAIELSAFSGLNISDKYEYCCTSIK</sequence>
<evidence type="ECO:0000313" key="2">
    <source>
        <dbReference type="Proteomes" id="UP000887013"/>
    </source>
</evidence>
<gene>
    <name evidence="1" type="ORF">NPIL_448541</name>
</gene>
<keyword evidence="2" id="KW-1185">Reference proteome</keyword>
<proteinExistence type="predicted"/>